<dbReference type="EMBL" id="CP133614">
    <property type="protein sequence ID" value="WMV19641.1"/>
    <property type="molecule type" value="Genomic_DNA"/>
</dbReference>
<accession>A0AAF0THJ3</accession>
<feature type="chain" id="PRO_5041944222" evidence="1">
    <location>
        <begin position="20"/>
        <end position="53"/>
    </location>
</feature>
<dbReference type="Proteomes" id="UP001234989">
    <property type="component" value="Chromosome 3"/>
</dbReference>
<proteinExistence type="predicted"/>
<gene>
    <name evidence="2" type="ORF">MTR67_013026</name>
</gene>
<evidence type="ECO:0000256" key="1">
    <source>
        <dbReference type="SAM" id="SignalP"/>
    </source>
</evidence>
<evidence type="ECO:0000313" key="2">
    <source>
        <dbReference type="EMBL" id="WMV19641.1"/>
    </source>
</evidence>
<organism evidence="2 3">
    <name type="scientific">Solanum verrucosum</name>
    <dbReference type="NCBI Taxonomy" id="315347"/>
    <lineage>
        <taxon>Eukaryota</taxon>
        <taxon>Viridiplantae</taxon>
        <taxon>Streptophyta</taxon>
        <taxon>Embryophyta</taxon>
        <taxon>Tracheophyta</taxon>
        <taxon>Spermatophyta</taxon>
        <taxon>Magnoliopsida</taxon>
        <taxon>eudicotyledons</taxon>
        <taxon>Gunneridae</taxon>
        <taxon>Pentapetalae</taxon>
        <taxon>asterids</taxon>
        <taxon>lamiids</taxon>
        <taxon>Solanales</taxon>
        <taxon>Solanaceae</taxon>
        <taxon>Solanoideae</taxon>
        <taxon>Solaneae</taxon>
        <taxon>Solanum</taxon>
    </lineage>
</organism>
<sequence length="53" mass="5828">GLICFLTVSAISAIRSVCTNRCTVTVTLDINHLFFHCEVTNEGWKILISSRGS</sequence>
<reference evidence="2" key="1">
    <citation type="submission" date="2023-08" db="EMBL/GenBank/DDBJ databases">
        <title>A de novo genome assembly of Solanum verrucosum Schlechtendal, a Mexican diploid species geographically isolated from the other diploid A-genome species in potato relatives.</title>
        <authorList>
            <person name="Hosaka K."/>
        </authorList>
    </citation>
    <scope>NUCLEOTIDE SEQUENCE</scope>
    <source>
        <tissue evidence="2">Young leaves</tissue>
    </source>
</reference>
<feature type="signal peptide" evidence="1">
    <location>
        <begin position="1"/>
        <end position="19"/>
    </location>
</feature>
<protein>
    <submittedName>
        <fullName evidence="2">Uncharacterized protein</fullName>
    </submittedName>
</protein>
<dbReference type="AlphaFoldDB" id="A0AAF0THJ3"/>
<evidence type="ECO:0000313" key="3">
    <source>
        <dbReference type="Proteomes" id="UP001234989"/>
    </source>
</evidence>
<name>A0AAF0THJ3_SOLVR</name>
<keyword evidence="3" id="KW-1185">Reference proteome</keyword>
<feature type="non-terminal residue" evidence="2">
    <location>
        <position position="1"/>
    </location>
</feature>
<keyword evidence="1" id="KW-0732">Signal</keyword>